<evidence type="ECO:0000256" key="2">
    <source>
        <dbReference type="ARBA" id="ARBA00022679"/>
    </source>
</evidence>
<dbReference type="EMBL" id="PDSK01000044">
    <property type="protein sequence ID" value="PIE35403.1"/>
    <property type="molecule type" value="Genomic_DNA"/>
</dbReference>
<dbReference type="InterPro" id="IPR018485">
    <property type="entry name" value="FGGY_C"/>
</dbReference>
<keyword evidence="6" id="KW-1015">Disulfide bond</keyword>
<feature type="domain" description="Carbohydrate kinase FGGY N-terminal" evidence="8">
    <location>
        <begin position="8"/>
        <end position="248"/>
    </location>
</feature>
<dbReference type="SUPFAM" id="SSF53067">
    <property type="entry name" value="Actin-like ATPase domain"/>
    <property type="match status" value="2"/>
</dbReference>
<dbReference type="GO" id="GO:0005524">
    <property type="term" value="F:ATP binding"/>
    <property type="evidence" value="ECO:0007669"/>
    <property type="project" value="UniProtKB-KW"/>
</dbReference>
<keyword evidence="5" id="KW-0067">ATP-binding</keyword>
<dbReference type="PANTHER" id="PTHR10196:SF93">
    <property type="entry name" value="L-RHAMNULOKINASE"/>
    <property type="match status" value="1"/>
</dbReference>
<proteinExistence type="inferred from homology"/>
<evidence type="ECO:0000313" key="11">
    <source>
        <dbReference type="Proteomes" id="UP000230821"/>
    </source>
</evidence>
<keyword evidence="3" id="KW-0547">Nucleotide-binding</keyword>
<keyword evidence="7" id="KW-0684">Rhamnose metabolism</keyword>
<name>A0A2G6KIA4_9BACT</name>
<dbReference type="InterPro" id="IPR043129">
    <property type="entry name" value="ATPase_NBD"/>
</dbReference>
<evidence type="ECO:0000259" key="9">
    <source>
        <dbReference type="Pfam" id="PF02782"/>
    </source>
</evidence>
<gene>
    <name evidence="10" type="ORF">CSA56_04280</name>
</gene>
<sequence>MSDVKRFLAYDLGASSGRAIVGILENGTLRIEELHRFFNGPTTILGTMYWNVLQLFTDMKHALALYRQEYGPALHGIGFDTWGVDFGLLDKNGDLVGNPVHYRDSRTDGMVEEAFKRVGKEYIFEQTGIQFMQLNTLFQLFSMAVHESPHFKTADTMLMMPSLFMYFFTGKKVNEYTHVTTSQMYNPRTQDWAYDLLKQLEIPTNILQADIIAPGTIVGDLLPELADPAGLGRVPVIAVGSHDTASAVAAVPAKGEAWAYLSSGTWSLLGLELTDPIINKDSLHFNTTNEGGIDGTYRFLKNIIGLWLVQECKRIWDQEGGQLGFGELMQEAEKATPFKAFINPNDDSFLNPSHMPQAIIDFCRNSSQDTPENYGEVIRCALESLAMTYRDVLEKMEQLRGKPIEVLHMVGGGIQNTLLCQLTANATGKTVVAGPVEATAIGNIMVQALATGDIKSLQEGREIVRQSYDTVIYTPQDTKGWQEAYLRYQELLK</sequence>
<evidence type="ECO:0000313" key="10">
    <source>
        <dbReference type="EMBL" id="PIE35403.1"/>
    </source>
</evidence>
<dbReference type="CDD" id="cd07771">
    <property type="entry name" value="ASKHA_NBD_FGGY_RhaB-like"/>
    <property type="match status" value="1"/>
</dbReference>
<feature type="domain" description="Carbohydrate kinase FGGY C-terminal" evidence="9">
    <location>
        <begin position="259"/>
        <end position="450"/>
    </location>
</feature>
<evidence type="ECO:0000256" key="1">
    <source>
        <dbReference type="ARBA" id="ARBA00009156"/>
    </source>
</evidence>
<evidence type="ECO:0000256" key="5">
    <source>
        <dbReference type="ARBA" id="ARBA00022840"/>
    </source>
</evidence>
<dbReference type="InterPro" id="IPR013449">
    <property type="entry name" value="Rhamnulokinase"/>
</dbReference>
<accession>A0A2G6KIA4</accession>
<dbReference type="GO" id="GO:0006071">
    <property type="term" value="P:glycerol metabolic process"/>
    <property type="evidence" value="ECO:0007669"/>
    <property type="project" value="TreeGrafter"/>
</dbReference>
<organism evidence="10 11">
    <name type="scientific">candidate division KSB3 bacterium</name>
    <dbReference type="NCBI Taxonomy" id="2044937"/>
    <lineage>
        <taxon>Bacteria</taxon>
        <taxon>candidate division KSB3</taxon>
    </lineage>
</organism>
<dbReference type="AlphaFoldDB" id="A0A2G6KIA4"/>
<dbReference type="GO" id="GO:0005829">
    <property type="term" value="C:cytosol"/>
    <property type="evidence" value="ECO:0007669"/>
    <property type="project" value="TreeGrafter"/>
</dbReference>
<dbReference type="PANTHER" id="PTHR10196">
    <property type="entry name" value="SUGAR KINASE"/>
    <property type="match status" value="1"/>
</dbReference>
<dbReference type="GO" id="GO:0004370">
    <property type="term" value="F:glycerol kinase activity"/>
    <property type="evidence" value="ECO:0007669"/>
    <property type="project" value="TreeGrafter"/>
</dbReference>
<dbReference type="Proteomes" id="UP000230821">
    <property type="component" value="Unassembled WGS sequence"/>
</dbReference>
<evidence type="ECO:0000256" key="4">
    <source>
        <dbReference type="ARBA" id="ARBA00022777"/>
    </source>
</evidence>
<comment type="similarity">
    <text evidence="1">Belongs to the FGGY kinase family.</text>
</comment>
<dbReference type="Pfam" id="PF00370">
    <property type="entry name" value="FGGY_N"/>
    <property type="match status" value="1"/>
</dbReference>
<evidence type="ECO:0000256" key="3">
    <source>
        <dbReference type="ARBA" id="ARBA00022741"/>
    </source>
</evidence>
<evidence type="ECO:0000256" key="6">
    <source>
        <dbReference type="ARBA" id="ARBA00023157"/>
    </source>
</evidence>
<protein>
    <submittedName>
        <fullName evidence="10">Rhamnulokinase</fullName>
    </submittedName>
</protein>
<keyword evidence="4 10" id="KW-0418">Kinase</keyword>
<evidence type="ECO:0000259" key="8">
    <source>
        <dbReference type="Pfam" id="PF00370"/>
    </source>
</evidence>
<dbReference type="Gene3D" id="3.30.420.40">
    <property type="match status" value="2"/>
</dbReference>
<dbReference type="GO" id="GO:0008993">
    <property type="term" value="F:rhamnulokinase activity"/>
    <property type="evidence" value="ECO:0007669"/>
    <property type="project" value="InterPro"/>
</dbReference>
<dbReference type="InterPro" id="IPR018484">
    <property type="entry name" value="FGGY_N"/>
</dbReference>
<comment type="caution">
    <text evidence="10">The sequence shown here is derived from an EMBL/GenBank/DDBJ whole genome shotgun (WGS) entry which is preliminary data.</text>
</comment>
<evidence type="ECO:0000256" key="7">
    <source>
        <dbReference type="ARBA" id="ARBA00023308"/>
    </source>
</evidence>
<dbReference type="Pfam" id="PF02782">
    <property type="entry name" value="FGGY_C"/>
    <property type="match status" value="1"/>
</dbReference>
<reference evidence="10 11" key="1">
    <citation type="submission" date="2017-10" db="EMBL/GenBank/DDBJ databases">
        <title>Novel microbial diversity and functional potential in the marine mammal oral microbiome.</title>
        <authorList>
            <person name="Dudek N.K."/>
            <person name="Sun C.L."/>
            <person name="Burstein D."/>
            <person name="Kantor R.S."/>
            <person name="Aliaga Goltsman D.S."/>
            <person name="Bik E.M."/>
            <person name="Thomas B.C."/>
            <person name="Banfield J.F."/>
            <person name="Relman D.A."/>
        </authorList>
    </citation>
    <scope>NUCLEOTIDE SEQUENCE [LARGE SCALE GENOMIC DNA]</scope>
    <source>
        <strain evidence="10">DOLJORAL78_47_16</strain>
    </source>
</reference>
<dbReference type="GO" id="GO:0019301">
    <property type="term" value="P:rhamnose catabolic process"/>
    <property type="evidence" value="ECO:0007669"/>
    <property type="project" value="InterPro"/>
</dbReference>
<keyword evidence="2" id="KW-0808">Transferase</keyword>